<dbReference type="GO" id="GO:0006396">
    <property type="term" value="P:RNA processing"/>
    <property type="evidence" value="ECO:0007669"/>
    <property type="project" value="InterPro"/>
</dbReference>
<reference evidence="4 5" key="1">
    <citation type="submission" date="2020-05" db="EMBL/GenBank/DDBJ databases">
        <authorList>
            <person name="Mo P."/>
        </authorList>
    </citation>
    <scope>NUCLEOTIDE SEQUENCE [LARGE SCALE GENOMIC DNA]</scope>
    <source>
        <strain evidence="4 5">Gen01</strain>
    </source>
</reference>
<dbReference type="InterPro" id="IPR001537">
    <property type="entry name" value="SpoU_MeTrfase"/>
</dbReference>
<dbReference type="InterPro" id="IPR029028">
    <property type="entry name" value="Alpha/beta_knot_MTases"/>
</dbReference>
<dbReference type="PANTHER" id="PTHR43191:SF7">
    <property type="entry name" value="OBP33PEP LIKE PROTEIN"/>
    <property type="match status" value="1"/>
</dbReference>
<gene>
    <name evidence="4" type="ORF">HOP40_16710</name>
</gene>
<dbReference type="Gene3D" id="3.40.1280.10">
    <property type="match status" value="1"/>
</dbReference>
<dbReference type="InterPro" id="IPR051259">
    <property type="entry name" value="rRNA_Methyltransferase"/>
</dbReference>
<evidence type="ECO:0000256" key="2">
    <source>
        <dbReference type="ARBA" id="ARBA00022679"/>
    </source>
</evidence>
<dbReference type="GO" id="GO:0008173">
    <property type="term" value="F:RNA methyltransferase activity"/>
    <property type="evidence" value="ECO:0007669"/>
    <property type="project" value="InterPro"/>
</dbReference>
<dbReference type="PANTHER" id="PTHR43191">
    <property type="entry name" value="RRNA METHYLTRANSFERASE 3"/>
    <property type="match status" value="1"/>
</dbReference>
<dbReference type="Pfam" id="PF00588">
    <property type="entry name" value="SpoU_methylase"/>
    <property type="match status" value="1"/>
</dbReference>
<dbReference type="RefSeq" id="WP_205347211.1">
    <property type="nucleotide sequence ID" value="NZ_CP053564.1"/>
</dbReference>
<protein>
    <submittedName>
        <fullName evidence="4">TrmH family RNA methyltransferase</fullName>
    </submittedName>
</protein>
<keyword evidence="1 4" id="KW-0489">Methyltransferase</keyword>
<evidence type="ECO:0000313" key="5">
    <source>
        <dbReference type="Proteomes" id="UP000505377"/>
    </source>
</evidence>
<dbReference type="EMBL" id="CP053564">
    <property type="protein sequence ID" value="QJY47247.1"/>
    <property type="molecule type" value="Genomic_DNA"/>
</dbReference>
<organism evidence="4 5">
    <name type="scientific">Pseudonocardia broussonetiae</name>
    <dbReference type="NCBI Taxonomy" id="2736640"/>
    <lineage>
        <taxon>Bacteria</taxon>
        <taxon>Bacillati</taxon>
        <taxon>Actinomycetota</taxon>
        <taxon>Actinomycetes</taxon>
        <taxon>Pseudonocardiales</taxon>
        <taxon>Pseudonocardiaceae</taxon>
        <taxon>Pseudonocardia</taxon>
    </lineage>
</organism>
<dbReference type="AlphaFoldDB" id="A0A6M6JJX8"/>
<evidence type="ECO:0000259" key="3">
    <source>
        <dbReference type="Pfam" id="PF00588"/>
    </source>
</evidence>
<name>A0A6M6JJX8_9PSEU</name>
<keyword evidence="5" id="KW-1185">Reference proteome</keyword>
<dbReference type="KEGG" id="pbro:HOP40_16710"/>
<evidence type="ECO:0000256" key="1">
    <source>
        <dbReference type="ARBA" id="ARBA00022603"/>
    </source>
</evidence>
<keyword evidence="2 4" id="KW-0808">Transferase</keyword>
<evidence type="ECO:0000313" key="4">
    <source>
        <dbReference type="EMBL" id="QJY47247.1"/>
    </source>
</evidence>
<feature type="domain" description="tRNA/rRNA methyltransferase SpoU type" evidence="3">
    <location>
        <begin position="26"/>
        <end position="165"/>
    </location>
</feature>
<accession>A0A6M6JJX8</accession>
<sequence length="181" mass="19640">MQQLGGTALKRLNRTWRRRATMQVGLMLQDVESPFNVGAIVRSAAVLGVDHLYLIGRSADPTTPKAQKLAMGTDRYLQVRGCATVREAVDAAHADGYHVVGLELTDTAKPLHELDLRRDVCVAVGNEARGMSTEMLNACDGVGYIPQLGKVGSFNVASAVSIATYEVRRQEWADATDEPDD</sequence>
<dbReference type="Proteomes" id="UP000505377">
    <property type="component" value="Chromosome"/>
</dbReference>
<dbReference type="SUPFAM" id="SSF75217">
    <property type="entry name" value="alpha/beta knot"/>
    <property type="match status" value="1"/>
</dbReference>
<dbReference type="InterPro" id="IPR029026">
    <property type="entry name" value="tRNA_m1G_MTases_N"/>
</dbReference>
<dbReference type="GO" id="GO:0003723">
    <property type="term" value="F:RNA binding"/>
    <property type="evidence" value="ECO:0007669"/>
    <property type="project" value="InterPro"/>
</dbReference>
<proteinExistence type="predicted"/>
<dbReference type="GO" id="GO:0032259">
    <property type="term" value="P:methylation"/>
    <property type="evidence" value="ECO:0007669"/>
    <property type="project" value="UniProtKB-KW"/>
</dbReference>